<feature type="domain" description="Pycsar effector protein" evidence="9">
    <location>
        <begin position="52"/>
        <end position="131"/>
    </location>
</feature>
<evidence type="ECO:0000256" key="5">
    <source>
        <dbReference type="ARBA" id="ARBA00022989"/>
    </source>
</evidence>
<keyword evidence="6" id="KW-0051">Antiviral defense</keyword>
<feature type="region of interest" description="Disordered" evidence="8">
    <location>
        <begin position="1"/>
        <end position="47"/>
    </location>
</feature>
<evidence type="ECO:0000256" key="1">
    <source>
        <dbReference type="ARBA" id="ARBA00004236"/>
    </source>
</evidence>
<keyword evidence="5" id="KW-1133">Transmembrane helix</keyword>
<evidence type="ECO:0000256" key="6">
    <source>
        <dbReference type="ARBA" id="ARBA00023118"/>
    </source>
</evidence>
<sequence length="198" mass="21432">MANRHTAGRYRPKREVDGRTGEEDAVGKCRAAPPAPGCTRGDGEPGSGRHGICSGCVLWPRTSLRGSAPNLLYFGSIAGASNLTADTYRYRLVPLTPDPDELLAQVWTNVRIAHRKFRYANLAVLAILVAGVATRKHLCGVTMTFSGHRHPVGERGCGGLSRFALDLRSQFPLRSAWFIDGRAVTGFRERAGIPTPGH</sequence>
<protein>
    <submittedName>
        <fullName evidence="10">Pycsar system effector family protein</fullName>
    </submittedName>
</protein>
<organism evidence="10 11">
    <name type="scientific">Nocardia testacea</name>
    <dbReference type="NCBI Taxonomy" id="248551"/>
    <lineage>
        <taxon>Bacteria</taxon>
        <taxon>Bacillati</taxon>
        <taxon>Actinomycetota</taxon>
        <taxon>Actinomycetes</taxon>
        <taxon>Mycobacteriales</taxon>
        <taxon>Nocardiaceae</taxon>
        <taxon>Nocardia</taxon>
    </lineage>
</organism>
<comment type="caution">
    <text evidence="10">The sequence shown here is derived from an EMBL/GenBank/DDBJ whole genome shotgun (WGS) entry which is preliminary data.</text>
</comment>
<gene>
    <name evidence="10" type="ORF">ACH49Z_10605</name>
</gene>
<accession>A0ABW7VXA6</accession>
<comment type="subcellular location">
    <subcellularLocation>
        <location evidence="1">Cell membrane</location>
    </subcellularLocation>
</comment>
<evidence type="ECO:0000313" key="11">
    <source>
        <dbReference type="Proteomes" id="UP001611494"/>
    </source>
</evidence>
<evidence type="ECO:0000256" key="4">
    <source>
        <dbReference type="ARBA" id="ARBA00022741"/>
    </source>
</evidence>
<dbReference type="EMBL" id="JBIRYL010000001">
    <property type="protein sequence ID" value="MFI2230290.1"/>
    <property type="molecule type" value="Genomic_DNA"/>
</dbReference>
<feature type="compositionally biased region" description="Basic residues" evidence="8">
    <location>
        <begin position="1"/>
        <end position="12"/>
    </location>
</feature>
<evidence type="ECO:0000256" key="2">
    <source>
        <dbReference type="ARBA" id="ARBA00022475"/>
    </source>
</evidence>
<dbReference type="Proteomes" id="UP001611494">
    <property type="component" value="Unassembled WGS sequence"/>
</dbReference>
<feature type="compositionally biased region" description="Basic and acidic residues" evidence="8">
    <location>
        <begin position="13"/>
        <end position="27"/>
    </location>
</feature>
<evidence type="ECO:0000256" key="8">
    <source>
        <dbReference type="SAM" id="MobiDB-lite"/>
    </source>
</evidence>
<keyword evidence="11" id="KW-1185">Reference proteome</keyword>
<dbReference type="InterPro" id="IPR043760">
    <property type="entry name" value="PycTM_dom"/>
</dbReference>
<name>A0ABW7VXA6_9NOCA</name>
<dbReference type="Pfam" id="PF18967">
    <property type="entry name" value="PycTM"/>
    <property type="match status" value="1"/>
</dbReference>
<evidence type="ECO:0000259" key="9">
    <source>
        <dbReference type="Pfam" id="PF18967"/>
    </source>
</evidence>
<proteinExistence type="predicted"/>
<keyword evidence="7" id="KW-0472">Membrane</keyword>
<evidence type="ECO:0000256" key="3">
    <source>
        <dbReference type="ARBA" id="ARBA00022692"/>
    </source>
</evidence>
<reference evidence="10 11" key="1">
    <citation type="submission" date="2024-10" db="EMBL/GenBank/DDBJ databases">
        <title>The Natural Products Discovery Center: Release of the First 8490 Sequenced Strains for Exploring Actinobacteria Biosynthetic Diversity.</title>
        <authorList>
            <person name="Kalkreuter E."/>
            <person name="Kautsar S.A."/>
            <person name="Yang D."/>
            <person name="Bader C.D."/>
            <person name="Teijaro C.N."/>
            <person name="Fluegel L."/>
            <person name="Davis C.M."/>
            <person name="Simpson J.R."/>
            <person name="Lauterbach L."/>
            <person name="Steele A.D."/>
            <person name="Gui C."/>
            <person name="Meng S."/>
            <person name="Li G."/>
            <person name="Viehrig K."/>
            <person name="Ye F."/>
            <person name="Su P."/>
            <person name="Kiefer A.F."/>
            <person name="Nichols A."/>
            <person name="Cepeda A.J."/>
            <person name="Yan W."/>
            <person name="Fan B."/>
            <person name="Jiang Y."/>
            <person name="Adhikari A."/>
            <person name="Zheng C.-J."/>
            <person name="Schuster L."/>
            <person name="Cowan T.M."/>
            <person name="Smanski M.J."/>
            <person name="Chevrette M.G."/>
            <person name="De Carvalho L.P.S."/>
            <person name="Shen B."/>
        </authorList>
    </citation>
    <scope>NUCLEOTIDE SEQUENCE [LARGE SCALE GENOMIC DNA]</scope>
    <source>
        <strain evidence="10 11">NPDC019377</strain>
    </source>
</reference>
<evidence type="ECO:0000313" key="10">
    <source>
        <dbReference type="EMBL" id="MFI2230290.1"/>
    </source>
</evidence>
<keyword evidence="2" id="KW-1003">Cell membrane</keyword>
<keyword evidence="3" id="KW-0812">Transmembrane</keyword>
<evidence type="ECO:0000256" key="7">
    <source>
        <dbReference type="ARBA" id="ARBA00023136"/>
    </source>
</evidence>
<dbReference type="RefSeq" id="WP_397061709.1">
    <property type="nucleotide sequence ID" value="NZ_JBIRYL010000001.1"/>
</dbReference>
<keyword evidence="4" id="KW-0547">Nucleotide-binding</keyword>